<evidence type="ECO:0000313" key="2">
    <source>
        <dbReference type="Proteomes" id="UP000068382"/>
    </source>
</evidence>
<protein>
    <recommendedName>
        <fullName evidence="3">Helix-turn-helix domain protein</fullName>
    </recommendedName>
</protein>
<dbReference type="Proteomes" id="UP000068382">
    <property type="component" value="Unassembled WGS sequence"/>
</dbReference>
<keyword evidence="2" id="KW-1185">Reference proteome</keyword>
<name>A0A132BT24_9RHOB</name>
<dbReference type="EMBL" id="LPUY01000134">
    <property type="protein sequence ID" value="KUP90937.1"/>
    <property type="molecule type" value="Genomic_DNA"/>
</dbReference>
<organism evidence="1 2">
    <name type="scientific">Tritonibacter horizontis</name>
    <dbReference type="NCBI Taxonomy" id="1768241"/>
    <lineage>
        <taxon>Bacteria</taxon>
        <taxon>Pseudomonadati</taxon>
        <taxon>Pseudomonadota</taxon>
        <taxon>Alphaproteobacteria</taxon>
        <taxon>Rhodobacterales</taxon>
        <taxon>Paracoccaceae</taxon>
        <taxon>Tritonibacter</taxon>
    </lineage>
</organism>
<evidence type="ECO:0000313" key="1">
    <source>
        <dbReference type="EMBL" id="KUP90937.1"/>
    </source>
</evidence>
<dbReference type="RefSeq" id="WP_082705267.1">
    <property type="nucleotide sequence ID" value="NZ_LPUY01000134.1"/>
</dbReference>
<proteinExistence type="predicted"/>
<dbReference type="AlphaFoldDB" id="A0A132BT24"/>
<gene>
    <name evidence="1" type="ORF">TRIHO_42940</name>
</gene>
<accession>A0A132BT24</accession>
<comment type="caution">
    <text evidence="1">The sequence shown here is derived from an EMBL/GenBank/DDBJ whole genome shotgun (WGS) entry which is preliminary data.</text>
</comment>
<sequence length="69" mass="7595">MGHQTQPIAVRDTTAAKMLDLPATEFHKLVNAGALPKPCNLGHHVRWRVSDIQAILDGHAARPSEDFEL</sequence>
<dbReference type="OrthoDB" id="7874220at2"/>
<evidence type="ECO:0008006" key="3">
    <source>
        <dbReference type="Google" id="ProtNLM"/>
    </source>
</evidence>
<dbReference type="Gene3D" id="1.10.238.160">
    <property type="match status" value="1"/>
</dbReference>
<reference evidence="1 2" key="1">
    <citation type="submission" date="2015-12" db="EMBL/GenBank/DDBJ databases">
        <title>Genome sequence of the marine Rhodobacteraceae strain O3.65, Candidatus Tritonibacter horizontis.</title>
        <authorList>
            <person name="Poehlein A."/>
            <person name="Giebel H.A."/>
            <person name="Voget S."/>
            <person name="Brinkhoff T."/>
        </authorList>
    </citation>
    <scope>NUCLEOTIDE SEQUENCE [LARGE SCALE GENOMIC DNA]</scope>
    <source>
        <strain evidence="1 2">O3.65</strain>
    </source>
</reference>